<evidence type="ECO:0000313" key="8">
    <source>
        <dbReference type="EMBL" id="NDV13971.1"/>
    </source>
</evidence>
<evidence type="ECO:0000256" key="7">
    <source>
        <dbReference type="PIRSR" id="PIRSR601501-1"/>
    </source>
</evidence>
<comment type="caution">
    <text evidence="8">The sequence shown here is derived from an EMBL/GenBank/DDBJ whole genome shotgun (WGS) entry which is preliminary data.</text>
</comment>
<comment type="similarity">
    <text evidence="3">Belongs to the [NiFe]/[NiFeSe] hydrogenase large subunit family.</text>
</comment>
<dbReference type="PANTHER" id="PTHR42958">
    <property type="entry name" value="HYDROGENASE-2 LARGE CHAIN"/>
    <property type="match status" value="1"/>
</dbReference>
<evidence type="ECO:0000256" key="3">
    <source>
        <dbReference type="ARBA" id="ARBA00009292"/>
    </source>
</evidence>
<keyword evidence="7" id="KW-0460">Magnesium</keyword>
<proteinExistence type="inferred from homology"/>
<reference evidence="8 9" key="1">
    <citation type="submission" date="2020-02" db="EMBL/GenBank/DDBJ databases">
        <authorList>
            <person name="Yang Z."/>
        </authorList>
    </citation>
    <scope>NUCLEOTIDE SEQUENCE [LARGE SCALE GENOMIC DNA]</scope>
    <source>
        <strain evidence="8 9">HX-7-9</strain>
    </source>
</reference>
<name>A0A6B2KUY8_9NEIS</name>
<feature type="binding site" evidence="7">
    <location>
        <position position="63"/>
    </location>
    <ligand>
        <name>Ni(2+)</name>
        <dbReference type="ChEBI" id="CHEBI:49786"/>
    </ligand>
</feature>
<dbReference type="AlphaFoldDB" id="A0A6B2KUY8"/>
<feature type="binding site" evidence="7">
    <location>
        <position position="425"/>
    </location>
    <ligand>
        <name>Mg(2+)</name>
        <dbReference type="ChEBI" id="CHEBI:18420"/>
    </ligand>
</feature>
<keyword evidence="9" id="KW-1185">Reference proteome</keyword>
<dbReference type="PROSITE" id="PS00507">
    <property type="entry name" value="NI_HGENASE_L_1"/>
    <property type="match status" value="1"/>
</dbReference>
<keyword evidence="6" id="KW-0560">Oxidoreductase</keyword>
<feature type="binding site" evidence="7">
    <location>
        <position position="63"/>
    </location>
    <ligand>
        <name>Fe cation</name>
        <dbReference type="ChEBI" id="CHEBI:24875"/>
    </ligand>
</feature>
<dbReference type="InterPro" id="IPR029014">
    <property type="entry name" value="NiFe-Hase_large"/>
</dbReference>
<evidence type="ECO:0000256" key="1">
    <source>
        <dbReference type="ARBA" id="ARBA00001967"/>
    </source>
</evidence>
<evidence type="ECO:0000256" key="5">
    <source>
        <dbReference type="ARBA" id="ARBA00022723"/>
    </source>
</evidence>
<dbReference type="Gene3D" id="1.10.645.10">
    <property type="entry name" value="Cytochrome-c3 Hydrogenase, chain B"/>
    <property type="match status" value="1"/>
</dbReference>
<dbReference type="Pfam" id="PF00374">
    <property type="entry name" value="NiFeSe_Hases"/>
    <property type="match status" value="2"/>
</dbReference>
<accession>A0A6B2KUY8</accession>
<dbReference type="GO" id="GO:0008901">
    <property type="term" value="F:ferredoxin hydrogenase activity"/>
    <property type="evidence" value="ECO:0007669"/>
    <property type="project" value="InterPro"/>
</dbReference>
<dbReference type="InterPro" id="IPR050867">
    <property type="entry name" value="NiFe/NiFeSe_hydrgnase_LSU"/>
</dbReference>
<feature type="binding site" evidence="7">
    <location>
        <position position="472"/>
    </location>
    <ligand>
        <name>Ni(2+)</name>
        <dbReference type="ChEBI" id="CHEBI:49786"/>
    </ligand>
</feature>
<keyword evidence="4 7" id="KW-0533">Nickel</keyword>
<protein>
    <submittedName>
        <fullName evidence="8">Nickel-dependent hydrogenase large subunit</fullName>
    </submittedName>
</protein>
<sequence length="478" mass="51064">MSRRVIGPINRVEGDLALTLTLENGRVAHAEVSSPLFRGFERILAGRHAQDALAIVPRICGICSVSQAMAAVNALEVLYGVSAPPNGQKVRNLVHAIENLCDHLTHFTLFFMPDFAHDAYRARRWHARAASAFTAQRGSAHAPMLEARATLMRVVGLVAGHWPHTMSLQAGGVTRTVSATERVRLARYLALARRYLETTLFGCPLEAISALSTPAGLAAYRDAHPHAQFALFLEVADDLDLYALGRCDAPLIAACAYPSDDGPLSDALCWQDGKPTPLDTATISEDVAHSRYAGEAAHPFAADTLPLPAKAGAYSWNRAPRLAGAPAQTGALARALARGDALSHALMRAGGSNVASRTIARVREIALLLPAMETWLASLALAEPFAVPCPPIPLHERAEGLTEAARGMLGHWVTLEGERIARYQIIAPTGWNFSPRDAAGVCGPLEAALAGTEAPDAQALTIQHIVRSFDPCQVCTTH</sequence>
<dbReference type="InterPro" id="IPR001501">
    <property type="entry name" value="Ni-dep_hyd_lsu"/>
</dbReference>
<evidence type="ECO:0000256" key="4">
    <source>
        <dbReference type="ARBA" id="ARBA00022596"/>
    </source>
</evidence>
<comment type="cofactor">
    <cofactor evidence="1 7">
        <name>Ni(2+)</name>
        <dbReference type="ChEBI" id="CHEBI:49786"/>
    </cofactor>
</comment>
<gene>
    <name evidence="8" type="ORF">GZH52_14445</name>
</gene>
<dbReference type="InterPro" id="IPR018194">
    <property type="entry name" value="Ni-dep_hyd_lsu_Ni_BS"/>
</dbReference>
<dbReference type="GO" id="GO:0016151">
    <property type="term" value="F:nickel cation binding"/>
    <property type="evidence" value="ECO:0007669"/>
    <property type="project" value="InterPro"/>
</dbReference>
<feature type="binding site" evidence="7">
    <location>
        <position position="60"/>
    </location>
    <ligand>
        <name>Ni(2+)</name>
        <dbReference type="ChEBI" id="CHEBI:49786"/>
    </ligand>
</feature>
<evidence type="ECO:0000256" key="2">
    <source>
        <dbReference type="ARBA" id="ARBA00004196"/>
    </source>
</evidence>
<keyword evidence="7" id="KW-0408">Iron</keyword>
<feature type="binding site" evidence="7">
    <location>
        <position position="41"/>
    </location>
    <ligand>
        <name>Mg(2+)</name>
        <dbReference type="ChEBI" id="CHEBI:18420"/>
    </ligand>
</feature>
<dbReference type="RefSeq" id="WP_163317437.1">
    <property type="nucleotide sequence ID" value="NZ_JAAGAA010000014.1"/>
</dbReference>
<dbReference type="SUPFAM" id="SSF56762">
    <property type="entry name" value="HydB/Nqo4-like"/>
    <property type="match status" value="1"/>
</dbReference>
<dbReference type="PANTHER" id="PTHR42958:SF4">
    <property type="entry name" value="HYDROGENASE EXPRESSION_FORMATION PROTEIN HUPK"/>
    <property type="match status" value="1"/>
</dbReference>
<dbReference type="Proteomes" id="UP000482578">
    <property type="component" value="Unassembled WGS sequence"/>
</dbReference>
<comment type="subcellular location">
    <subcellularLocation>
        <location evidence="2">Cell envelope</location>
    </subcellularLocation>
</comment>
<evidence type="ECO:0000313" key="9">
    <source>
        <dbReference type="Proteomes" id="UP000482578"/>
    </source>
</evidence>
<feature type="binding site" evidence="7">
    <location>
        <position position="475"/>
    </location>
    <ligand>
        <name>Fe cation</name>
        <dbReference type="ChEBI" id="CHEBI:24875"/>
    </ligand>
</feature>
<dbReference type="GO" id="GO:0030313">
    <property type="term" value="C:cell envelope"/>
    <property type="evidence" value="ECO:0007669"/>
    <property type="project" value="UniProtKB-SubCell"/>
</dbReference>
<evidence type="ECO:0000256" key="6">
    <source>
        <dbReference type="ARBA" id="ARBA00023002"/>
    </source>
</evidence>
<dbReference type="EMBL" id="JAAGAA010000014">
    <property type="protein sequence ID" value="NDV13971.1"/>
    <property type="molecule type" value="Genomic_DNA"/>
</dbReference>
<comment type="cofactor">
    <cofactor evidence="7">
        <name>Fe cation</name>
        <dbReference type="ChEBI" id="CHEBI:24875"/>
    </cofactor>
</comment>
<feature type="binding site" evidence="7">
    <location>
        <position position="478"/>
    </location>
    <ligand>
        <name>Mg(2+)</name>
        <dbReference type="ChEBI" id="CHEBI:18420"/>
    </ligand>
</feature>
<keyword evidence="5 7" id="KW-0479">Metal-binding</keyword>
<organism evidence="8 9">
    <name type="scientific">Crenobacter caeni</name>
    <dbReference type="NCBI Taxonomy" id="2705474"/>
    <lineage>
        <taxon>Bacteria</taxon>
        <taxon>Pseudomonadati</taxon>
        <taxon>Pseudomonadota</taxon>
        <taxon>Betaproteobacteria</taxon>
        <taxon>Neisseriales</taxon>
        <taxon>Neisseriaceae</taxon>
        <taxon>Crenobacter</taxon>
    </lineage>
</organism>